<name>M8BCV1_AEGTA</name>
<evidence type="ECO:0000313" key="3">
    <source>
        <dbReference type="EnsemblPlants" id="EMT22715"/>
    </source>
</evidence>
<dbReference type="Gene3D" id="6.10.250.1710">
    <property type="match status" value="1"/>
</dbReference>
<dbReference type="AlphaFoldDB" id="M8BCV1"/>
<dbReference type="Pfam" id="PF03357">
    <property type="entry name" value="Snf7"/>
    <property type="match status" value="1"/>
</dbReference>
<protein>
    <submittedName>
        <fullName evidence="3">Charged multivesicular body protein 5</fullName>
    </submittedName>
</protein>
<dbReference type="InterPro" id="IPR005024">
    <property type="entry name" value="Snf7_fam"/>
</dbReference>
<dbReference type="PANTHER" id="PTHR22761:SF12">
    <property type="entry name" value="CHARGED MULTIVESICULAR BODY PROTEIN 5"/>
    <property type="match status" value="1"/>
</dbReference>
<dbReference type="GO" id="GO:0005771">
    <property type="term" value="C:multivesicular body"/>
    <property type="evidence" value="ECO:0007669"/>
    <property type="project" value="TreeGrafter"/>
</dbReference>
<evidence type="ECO:0000256" key="1">
    <source>
        <dbReference type="ARBA" id="ARBA00006190"/>
    </source>
</evidence>
<dbReference type="PANTHER" id="PTHR22761">
    <property type="entry name" value="CHARGED MULTIVESICULAR BODY PROTEIN"/>
    <property type="match status" value="1"/>
</dbReference>
<dbReference type="GO" id="GO:0006900">
    <property type="term" value="P:vesicle budding from membrane"/>
    <property type="evidence" value="ECO:0007669"/>
    <property type="project" value="TreeGrafter"/>
</dbReference>
<reference evidence="3" key="1">
    <citation type="submission" date="2015-06" db="UniProtKB">
        <authorList>
            <consortium name="EnsemblPlants"/>
        </authorList>
    </citation>
    <scope>IDENTIFICATION</scope>
</reference>
<sequence>MRFQVVLVAQLSITVSAELIGLKYLYSTCFPYRYEGQRDILSNQTYNLDQLAFASDRIKDAQHTMTAMKAANTELKGMTKTVRIEDIDSMQDETMDVMDVSSEIQETLGRNYNVPDDIDEEGLICSWLFLDDSNTRRMN</sequence>
<comment type="similarity">
    <text evidence="1">Belongs to the SNF7 family.</text>
</comment>
<proteinExistence type="inferred from homology"/>
<keyword evidence="2" id="KW-0175">Coiled coil</keyword>
<evidence type="ECO:0000256" key="2">
    <source>
        <dbReference type="ARBA" id="ARBA00023054"/>
    </source>
</evidence>
<dbReference type="EnsemblPlants" id="EMT22715">
    <property type="protein sequence ID" value="EMT22715"/>
    <property type="gene ID" value="F775_00629"/>
</dbReference>
<organism evidence="3">
    <name type="scientific">Aegilops tauschii</name>
    <name type="common">Tausch's goatgrass</name>
    <name type="synonym">Aegilops squarrosa</name>
    <dbReference type="NCBI Taxonomy" id="37682"/>
    <lineage>
        <taxon>Eukaryota</taxon>
        <taxon>Viridiplantae</taxon>
        <taxon>Streptophyta</taxon>
        <taxon>Embryophyta</taxon>
        <taxon>Tracheophyta</taxon>
        <taxon>Spermatophyta</taxon>
        <taxon>Magnoliopsida</taxon>
        <taxon>Liliopsida</taxon>
        <taxon>Poales</taxon>
        <taxon>Poaceae</taxon>
        <taxon>BOP clade</taxon>
        <taxon>Pooideae</taxon>
        <taxon>Triticodae</taxon>
        <taxon>Triticeae</taxon>
        <taxon>Triticinae</taxon>
        <taxon>Aegilops</taxon>
    </lineage>
</organism>
<accession>M8BCV1</accession>
<dbReference type="GO" id="GO:0032511">
    <property type="term" value="P:late endosome to vacuole transport via multivesicular body sorting pathway"/>
    <property type="evidence" value="ECO:0007669"/>
    <property type="project" value="TreeGrafter"/>
</dbReference>